<sequence>MPCKTLHVKGEACHRGKLSEQRITILLGTNADSSNKMKAIVTDEFQKFLCFKSNTTLPYENKTKESSSLHGYVSSSSTSLTIVLSIPICKSKLQPLDLGIIHSFKRKYRKMLVLKALPSVDWKAMLKLNSLQVVHVLTGAWKAVTAGTEQLETDSIRLALINK</sequence>
<keyword evidence="3" id="KW-1185">Reference proteome</keyword>
<evidence type="ECO:0000313" key="3">
    <source>
        <dbReference type="Proteomes" id="UP001148838"/>
    </source>
</evidence>
<protein>
    <recommendedName>
        <fullName evidence="1">DDE-1 domain-containing protein</fullName>
    </recommendedName>
</protein>
<evidence type="ECO:0000313" key="2">
    <source>
        <dbReference type="EMBL" id="KAJ4440699.1"/>
    </source>
</evidence>
<dbReference type="EMBL" id="JAJSOF020000017">
    <property type="protein sequence ID" value="KAJ4440699.1"/>
    <property type="molecule type" value="Genomic_DNA"/>
</dbReference>
<proteinExistence type="predicted"/>
<feature type="domain" description="DDE-1" evidence="1">
    <location>
        <begin position="77"/>
        <end position="145"/>
    </location>
</feature>
<dbReference type="Pfam" id="PF03184">
    <property type="entry name" value="DDE_1"/>
    <property type="match status" value="1"/>
</dbReference>
<organism evidence="2 3">
    <name type="scientific">Periplaneta americana</name>
    <name type="common">American cockroach</name>
    <name type="synonym">Blatta americana</name>
    <dbReference type="NCBI Taxonomy" id="6978"/>
    <lineage>
        <taxon>Eukaryota</taxon>
        <taxon>Metazoa</taxon>
        <taxon>Ecdysozoa</taxon>
        <taxon>Arthropoda</taxon>
        <taxon>Hexapoda</taxon>
        <taxon>Insecta</taxon>
        <taxon>Pterygota</taxon>
        <taxon>Neoptera</taxon>
        <taxon>Polyneoptera</taxon>
        <taxon>Dictyoptera</taxon>
        <taxon>Blattodea</taxon>
        <taxon>Blattoidea</taxon>
        <taxon>Blattidae</taxon>
        <taxon>Blattinae</taxon>
        <taxon>Periplaneta</taxon>
    </lineage>
</organism>
<comment type="caution">
    <text evidence="2">The sequence shown here is derived from an EMBL/GenBank/DDBJ whole genome shotgun (WGS) entry which is preliminary data.</text>
</comment>
<accession>A0ABQ8T2L5</accession>
<name>A0ABQ8T2L5_PERAM</name>
<evidence type="ECO:0000259" key="1">
    <source>
        <dbReference type="Pfam" id="PF03184"/>
    </source>
</evidence>
<dbReference type="Proteomes" id="UP001148838">
    <property type="component" value="Unassembled WGS sequence"/>
</dbReference>
<reference evidence="2 3" key="1">
    <citation type="journal article" date="2022" name="Allergy">
        <title>Genome assembly and annotation of Periplaneta americana reveal a comprehensive cockroach allergen profile.</title>
        <authorList>
            <person name="Wang L."/>
            <person name="Xiong Q."/>
            <person name="Saelim N."/>
            <person name="Wang L."/>
            <person name="Nong W."/>
            <person name="Wan A.T."/>
            <person name="Shi M."/>
            <person name="Liu X."/>
            <person name="Cao Q."/>
            <person name="Hui J.H.L."/>
            <person name="Sookrung N."/>
            <person name="Leung T.F."/>
            <person name="Tungtrongchitr A."/>
            <person name="Tsui S.K.W."/>
        </authorList>
    </citation>
    <scope>NUCLEOTIDE SEQUENCE [LARGE SCALE GENOMIC DNA]</scope>
    <source>
        <strain evidence="2">PWHHKU_190912</strain>
    </source>
</reference>
<gene>
    <name evidence="2" type="ORF">ANN_08847</name>
</gene>
<dbReference type="InterPro" id="IPR004875">
    <property type="entry name" value="DDE_SF_endonuclease_dom"/>
</dbReference>